<dbReference type="InterPro" id="IPR048258">
    <property type="entry name" value="Cyclins_cyclin-box"/>
</dbReference>
<dbReference type="OrthoDB" id="5590282at2759"/>
<dbReference type="GO" id="GO:0000082">
    <property type="term" value="P:G1/S transition of mitotic cell cycle"/>
    <property type="evidence" value="ECO:0000318"/>
    <property type="project" value="GO_Central"/>
</dbReference>
<dbReference type="Proteomes" id="UP000019116">
    <property type="component" value="Chromosome 4A"/>
</dbReference>
<keyword evidence="3" id="KW-0131">Cell cycle</keyword>
<dbReference type="AlphaFoldDB" id="A0A3B6HQB1"/>
<dbReference type="Gramene" id="TraesROB_scaffold_105325_01G000200.1">
    <property type="protein sequence ID" value="TraesROB_scaffold_105325_01G000200.1"/>
    <property type="gene ID" value="TraesROB_scaffold_105325_01G000200"/>
</dbReference>
<reference evidence="8" key="2">
    <citation type="submission" date="2018-10" db="UniProtKB">
        <authorList>
            <consortium name="EnsemblPlants"/>
        </authorList>
    </citation>
    <scope>IDENTIFICATION</scope>
</reference>
<dbReference type="InterPro" id="IPR006671">
    <property type="entry name" value="Cyclin_N"/>
</dbReference>
<dbReference type="FunFam" id="1.10.472.10:FF:000220">
    <property type="entry name" value="Cyclin superfamily protein, putative"/>
    <property type="match status" value="1"/>
</dbReference>
<dbReference type="STRING" id="4565.A0A3B6HQB1"/>
<feature type="region of interest" description="Disordered" evidence="5">
    <location>
        <begin position="1"/>
        <end position="29"/>
    </location>
</feature>
<name>A0A3B6HQB1_WHEAT</name>
<keyword evidence="1" id="KW-0132">Cell division</keyword>
<proteinExistence type="inferred from homology"/>
<evidence type="ECO:0000259" key="7">
    <source>
        <dbReference type="SMART" id="SM01332"/>
    </source>
</evidence>
<evidence type="ECO:0000256" key="3">
    <source>
        <dbReference type="ARBA" id="ARBA00023306"/>
    </source>
</evidence>
<dbReference type="EnsemblPlants" id="TraesCS4A02G051300.1">
    <property type="protein sequence ID" value="TraesCS4A02G051300.1"/>
    <property type="gene ID" value="TraesCS4A02G051300"/>
</dbReference>
<evidence type="ECO:0000313" key="8">
    <source>
        <dbReference type="EnsemblPlants" id="TraesCS4A02G051300.1"/>
    </source>
</evidence>
<dbReference type="Gene3D" id="1.10.472.10">
    <property type="entry name" value="Cyclin-like"/>
    <property type="match status" value="2"/>
</dbReference>
<dbReference type="GO" id="GO:0016538">
    <property type="term" value="F:cyclin-dependent protein serine/threonine kinase regulator activity"/>
    <property type="evidence" value="ECO:0000318"/>
    <property type="project" value="GO_Central"/>
</dbReference>
<dbReference type="GO" id="GO:0005634">
    <property type="term" value="C:nucleus"/>
    <property type="evidence" value="ECO:0000318"/>
    <property type="project" value="GO_Central"/>
</dbReference>
<dbReference type="Pfam" id="PF02984">
    <property type="entry name" value="Cyclin_C"/>
    <property type="match status" value="1"/>
</dbReference>
<evidence type="ECO:0000259" key="6">
    <source>
        <dbReference type="SMART" id="SM00385"/>
    </source>
</evidence>
<evidence type="ECO:0000256" key="2">
    <source>
        <dbReference type="ARBA" id="ARBA00023127"/>
    </source>
</evidence>
<dbReference type="SMR" id="A0A3B6HQB1"/>
<dbReference type="Gramene" id="TraesCS4A03G0098700.1">
    <property type="protein sequence ID" value="TraesCS4A03G0098700.1.CDS"/>
    <property type="gene ID" value="TraesCS4A03G0098700"/>
</dbReference>
<dbReference type="SMART" id="SM00385">
    <property type="entry name" value="CYCLIN"/>
    <property type="match status" value="2"/>
</dbReference>
<keyword evidence="2 4" id="KW-0195">Cyclin</keyword>
<dbReference type="InterPro" id="IPR004367">
    <property type="entry name" value="Cyclin_C-dom"/>
</dbReference>
<dbReference type="GO" id="GO:0051301">
    <property type="term" value="P:cell division"/>
    <property type="evidence" value="ECO:0007669"/>
    <property type="project" value="UniProtKB-KW"/>
</dbReference>
<dbReference type="InterPro" id="IPR036915">
    <property type="entry name" value="Cyclin-like_sf"/>
</dbReference>
<dbReference type="GO" id="GO:0000307">
    <property type="term" value="C:cyclin-dependent protein kinase holoenzyme complex"/>
    <property type="evidence" value="ECO:0000318"/>
    <property type="project" value="GO_Central"/>
</dbReference>
<dbReference type="Gramene" id="TraesKAR4A01G0027530.1">
    <property type="protein sequence ID" value="cds.TraesKAR4A01G0027530.1"/>
    <property type="gene ID" value="TraesKAR4A01G0027530"/>
</dbReference>
<dbReference type="Gramene" id="TraesPARA_EIv1.0_1296420.1">
    <property type="protein sequence ID" value="TraesPARA_EIv1.0_1296420.1.CDS"/>
    <property type="gene ID" value="TraesPARA_EIv1.0_1296420"/>
</dbReference>
<reference evidence="8" key="1">
    <citation type="submission" date="2018-08" db="EMBL/GenBank/DDBJ databases">
        <authorList>
            <person name="Rossello M."/>
        </authorList>
    </citation>
    <scope>NUCLEOTIDE SEQUENCE [LARGE SCALE GENOMIC DNA]</scope>
    <source>
        <strain evidence="8">cv. Chinese Spring</strain>
    </source>
</reference>
<feature type="domain" description="Cyclin C-terminal" evidence="7">
    <location>
        <begin position="205"/>
        <end position="330"/>
    </location>
</feature>
<evidence type="ECO:0000256" key="4">
    <source>
        <dbReference type="RuleBase" id="RU000383"/>
    </source>
</evidence>
<dbReference type="PANTHER" id="PTHR10177">
    <property type="entry name" value="CYCLINS"/>
    <property type="match status" value="1"/>
</dbReference>
<protein>
    <submittedName>
        <fullName evidence="8">Uncharacterized protein</fullName>
    </submittedName>
</protein>
<dbReference type="Gramene" id="TraesWEE_scaffold_076425_01G000100.1">
    <property type="protein sequence ID" value="TraesWEE_scaffold_076425_01G000100.1"/>
    <property type="gene ID" value="TraesWEE_scaffold_076425_01G000100"/>
</dbReference>
<dbReference type="InterPro" id="IPR039361">
    <property type="entry name" value="Cyclin"/>
</dbReference>
<comment type="similarity">
    <text evidence="4">Belongs to the cyclin family.</text>
</comment>
<evidence type="ECO:0000256" key="5">
    <source>
        <dbReference type="SAM" id="MobiDB-lite"/>
    </source>
</evidence>
<evidence type="ECO:0000313" key="9">
    <source>
        <dbReference type="Proteomes" id="UP000019116"/>
    </source>
</evidence>
<dbReference type="Gramene" id="TraesCAD_scaffold_103982_01G000200.1">
    <property type="protein sequence ID" value="TraesCAD_scaffold_103982_01G000200.1"/>
    <property type="gene ID" value="TraesCAD_scaffold_103982_01G000200"/>
</dbReference>
<dbReference type="InterPro" id="IPR013763">
    <property type="entry name" value="Cyclin-like_dom"/>
</dbReference>
<dbReference type="Gramene" id="TraesCS4A02G051300.1">
    <property type="protein sequence ID" value="TraesCS4A02G051300.1"/>
    <property type="gene ID" value="TraesCS4A02G051300"/>
</dbReference>
<dbReference type="SUPFAM" id="SSF47954">
    <property type="entry name" value="Cyclin-like"/>
    <property type="match status" value="2"/>
</dbReference>
<dbReference type="PROSITE" id="PS00292">
    <property type="entry name" value="CYCLINS"/>
    <property type="match status" value="1"/>
</dbReference>
<dbReference type="RefSeq" id="XP_044360197.1">
    <property type="nucleotide sequence ID" value="XM_044504262.1"/>
</dbReference>
<accession>A0A3B6HQB1</accession>
<dbReference type="Gramene" id="TraesARI4A03G02056370.1">
    <property type="protein sequence ID" value="TraesARI4A03G02056370.1"/>
    <property type="gene ID" value="TraesARI4A03G02056370"/>
</dbReference>
<dbReference type="FunFam" id="1.10.472.10:FF:000001">
    <property type="entry name" value="G2/mitotic-specific cyclin"/>
    <property type="match status" value="1"/>
</dbReference>
<dbReference type="GO" id="GO:0005737">
    <property type="term" value="C:cytoplasm"/>
    <property type="evidence" value="ECO:0000318"/>
    <property type="project" value="GO_Central"/>
</dbReference>
<evidence type="ECO:0000256" key="1">
    <source>
        <dbReference type="ARBA" id="ARBA00022618"/>
    </source>
</evidence>
<sequence>MEVSDEESVTGPARSLGTDSEPEQPDPAAAAAAIAPYPGDIDDETAADLARLLDPDSEQPDPAALRAGMAPYLGDIDRYMRSLEASRRPRDDYIWTTQEDINPKMRAVLVDWLVDVACTFRLPADTLHLAVSYVDRFLTTSVIKRHELQLLGVTALLVAAKYEDDIFVHEVQRYRGVTGNTYTAQQVVKMETDILKSLNFEMGSPTARTFLRRYITVCRGRDRAKAEKLEFLCSYLAELSLLDYDCIQFNPSVVAAAYLFLARFTISPTAHPWNLTLQRNTKYKVSDLKSCILMIHELQLNGTYPGLKEDAVKVKYNDRELEGVSAMASPKNMPPRFLKNIRR</sequence>
<dbReference type="Gramene" id="TraesCLE_scaffold_092413_01G000200.1">
    <property type="protein sequence ID" value="TraesCLE_scaffold_092413_01G000200.1"/>
    <property type="gene ID" value="TraesCLE_scaffold_092413_01G000200"/>
</dbReference>
<feature type="domain" description="Cyclin-like" evidence="6">
    <location>
        <begin position="111"/>
        <end position="196"/>
    </location>
</feature>
<feature type="domain" description="Cyclin-like" evidence="6">
    <location>
        <begin position="209"/>
        <end position="297"/>
    </location>
</feature>
<organism evidence="8">
    <name type="scientific">Triticum aestivum</name>
    <name type="common">Wheat</name>
    <dbReference type="NCBI Taxonomy" id="4565"/>
    <lineage>
        <taxon>Eukaryota</taxon>
        <taxon>Viridiplantae</taxon>
        <taxon>Streptophyta</taxon>
        <taxon>Embryophyta</taxon>
        <taxon>Tracheophyta</taxon>
        <taxon>Spermatophyta</taxon>
        <taxon>Magnoliopsida</taxon>
        <taxon>Liliopsida</taxon>
        <taxon>Poales</taxon>
        <taxon>Poaceae</taxon>
        <taxon>BOP clade</taxon>
        <taxon>Pooideae</taxon>
        <taxon>Triticodae</taxon>
        <taxon>Triticeae</taxon>
        <taxon>Triticinae</taxon>
        <taxon>Triticum</taxon>
    </lineage>
</organism>
<gene>
    <name evidence="8" type="primary">LOC123081718</name>
</gene>
<dbReference type="GeneID" id="123081718"/>
<dbReference type="SMART" id="SM01332">
    <property type="entry name" value="Cyclin_C"/>
    <property type="match status" value="1"/>
</dbReference>
<keyword evidence="9" id="KW-1185">Reference proteome</keyword>
<dbReference type="Pfam" id="PF00134">
    <property type="entry name" value="Cyclin_N"/>
    <property type="match status" value="1"/>
</dbReference>